<dbReference type="Pfam" id="PF12697">
    <property type="entry name" value="Abhydrolase_6"/>
    <property type="match status" value="1"/>
</dbReference>
<reference evidence="3 4" key="1">
    <citation type="submission" date="2024-05" db="EMBL/GenBank/DDBJ databases">
        <title>Roseateles sp. DJS-2-20 16S ribosomal RNA gene Genome sequencing and assembly.</title>
        <authorList>
            <person name="Woo H."/>
        </authorList>
    </citation>
    <scope>NUCLEOTIDE SEQUENCE [LARGE SCALE GENOMIC DNA]</scope>
    <source>
        <strain evidence="3 4">DJS-2-20</strain>
    </source>
</reference>
<keyword evidence="3" id="KW-0378">Hydrolase</keyword>
<dbReference type="InterPro" id="IPR029058">
    <property type="entry name" value="AB_hydrolase_fold"/>
</dbReference>
<dbReference type="PANTHER" id="PTHR43265">
    <property type="entry name" value="ESTERASE ESTD"/>
    <property type="match status" value="1"/>
</dbReference>
<protein>
    <submittedName>
        <fullName evidence="3">Alpha/beta hydrolase</fullName>
    </submittedName>
</protein>
<feature type="domain" description="AB hydrolase-1" evidence="2">
    <location>
        <begin position="65"/>
        <end position="312"/>
    </location>
</feature>
<organism evidence="3 4">
    <name type="scientific">Roseateles paludis</name>
    <dbReference type="NCBI Taxonomy" id="3145238"/>
    <lineage>
        <taxon>Bacteria</taxon>
        <taxon>Pseudomonadati</taxon>
        <taxon>Pseudomonadota</taxon>
        <taxon>Betaproteobacteria</taxon>
        <taxon>Burkholderiales</taxon>
        <taxon>Sphaerotilaceae</taxon>
        <taxon>Roseateles</taxon>
    </lineage>
</organism>
<evidence type="ECO:0000313" key="4">
    <source>
        <dbReference type="Proteomes" id="UP001495147"/>
    </source>
</evidence>
<dbReference type="Proteomes" id="UP001495147">
    <property type="component" value="Unassembled WGS sequence"/>
</dbReference>
<dbReference type="InterPro" id="IPR053145">
    <property type="entry name" value="AB_hydrolase_Est10"/>
</dbReference>
<proteinExistence type="predicted"/>
<gene>
    <name evidence="3" type="ORF">ABDJ85_09480</name>
</gene>
<accession>A0ABV0G1T8</accession>
<dbReference type="GO" id="GO:0016787">
    <property type="term" value="F:hydrolase activity"/>
    <property type="evidence" value="ECO:0007669"/>
    <property type="project" value="UniProtKB-KW"/>
</dbReference>
<keyword evidence="4" id="KW-1185">Reference proteome</keyword>
<dbReference type="Gene3D" id="3.40.50.1820">
    <property type="entry name" value="alpha/beta hydrolase"/>
    <property type="match status" value="1"/>
</dbReference>
<dbReference type="RefSeq" id="WP_347704512.1">
    <property type="nucleotide sequence ID" value="NZ_JBDPZD010000002.1"/>
</dbReference>
<feature type="chain" id="PRO_5046553308" evidence="1">
    <location>
        <begin position="32"/>
        <end position="347"/>
    </location>
</feature>
<feature type="signal peptide" evidence="1">
    <location>
        <begin position="1"/>
        <end position="31"/>
    </location>
</feature>
<evidence type="ECO:0000313" key="3">
    <source>
        <dbReference type="EMBL" id="MEO3691699.1"/>
    </source>
</evidence>
<evidence type="ECO:0000259" key="2">
    <source>
        <dbReference type="Pfam" id="PF12697"/>
    </source>
</evidence>
<name>A0ABV0G1T8_9BURK</name>
<dbReference type="EMBL" id="JBDPZD010000002">
    <property type="protein sequence ID" value="MEO3691699.1"/>
    <property type="molecule type" value="Genomic_DNA"/>
</dbReference>
<dbReference type="PANTHER" id="PTHR43265:SF1">
    <property type="entry name" value="ESTERASE ESTD"/>
    <property type="match status" value="1"/>
</dbReference>
<dbReference type="SUPFAM" id="SSF53474">
    <property type="entry name" value="alpha/beta-Hydrolases"/>
    <property type="match status" value="1"/>
</dbReference>
<comment type="caution">
    <text evidence="3">The sequence shown here is derived from an EMBL/GenBank/DDBJ whole genome shotgun (WGS) entry which is preliminary data.</text>
</comment>
<dbReference type="InterPro" id="IPR000073">
    <property type="entry name" value="AB_hydrolase_1"/>
</dbReference>
<sequence>MLNPWPTLAARRPWLLAICLGALLCGGPASAVQTLAASYESEPGVRLAATLELPAATPGKRWPVVLLAVGAGKWGRGGYVALRSRLHAAGVATLSYDKRGFGESTGAFDESLPLVSRDIAAGVSFLRSRADVDGHRIALLGHSQGAAALPLAAATVRDVAGIVMLQAPIGARGEVFGDGMQKSLTQSGMPADTARPVVTATLTWLEGRTQRLPAPEIDRLREAAVAAFVAAGMPPEGARGAIQSLDNPMLLSMYDAPLAQDLIRSGSPVLAVYGGTDTIVAADVSAPMATRALNQHANALVLVVPGMNHSMQRLDPVPAAKPGEPQEDYMPPQMVEAVAHWLLDRLR</sequence>
<evidence type="ECO:0000256" key="1">
    <source>
        <dbReference type="SAM" id="SignalP"/>
    </source>
</evidence>
<keyword evidence="1" id="KW-0732">Signal</keyword>